<dbReference type="AlphaFoldDB" id="A0A8H4RH39"/>
<dbReference type="OrthoDB" id="5272396at2759"/>
<evidence type="ECO:0000313" key="1">
    <source>
        <dbReference type="EMBL" id="KAF4628780.1"/>
    </source>
</evidence>
<comment type="caution">
    <text evidence="1">The sequence shown here is derived from an EMBL/GenBank/DDBJ whole genome shotgun (WGS) entry which is preliminary data.</text>
</comment>
<keyword evidence="2" id="KW-1185">Reference proteome</keyword>
<reference evidence="1 2" key="1">
    <citation type="submission" date="2020-03" db="EMBL/GenBank/DDBJ databases">
        <title>Draft Genome Sequence of Cudoniella acicularis.</title>
        <authorList>
            <person name="Buettner E."/>
            <person name="Kellner H."/>
        </authorList>
    </citation>
    <scope>NUCLEOTIDE SEQUENCE [LARGE SCALE GENOMIC DNA]</scope>
    <source>
        <strain evidence="1 2">DSM 108380</strain>
    </source>
</reference>
<name>A0A8H4RH39_9HELO</name>
<gene>
    <name evidence="1" type="ORF">G7Y89_g9372</name>
</gene>
<evidence type="ECO:0000313" key="2">
    <source>
        <dbReference type="Proteomes" id="UP000566819"/>
    </source>
</evidence>
<organism evidence="1 2">
    <name type="scientific">Cudoniella acicularis</name>
    <dbReference type="NCBI Taxonomy" id="354080"/>
    <lineage>
        <taxon>Eukaryota</taxon>
        <taxon>Fungi</taxon>
        <taxon>Dikarya</taxon>
        <taxon>Ascomycota</taxon>
        <taxon>Pezizomycotina</taxon>
        <taxon>Leotiomycetes</taxon>
        <taxon>Helotiales</taxon>
        <taxon>Tricladiaceae</taxon>
        <taxon>Cudoniella</taxon>
    </lineage>
</organism>
<dbReference type="EMBL" id="JAAMPI010000763">
    <property type="protein sequence ID" value="KAF4628780.1"/>
    <property type="molecule type" value="Genomic_DNA"/>
</dbReference>
<protein>
    <submittedName>
        <fullName evidence="1">Uncharacterized protein</fullName>
    </submittedName>
</protein>
<sequence>MPESIFLPCHIQHIELQFLTPTLSYLLNMNVRNLSTVLGWSKKFGNLKSLSLRFAWVHEDLEKLVQMRYECFNRPYGFDLRWQHFLDLFKDMMTEYNSHGKGVAIRLHLDVLKKPGDEHFPSNLDLVAKDLHEVFGGEIWINGRLCYIDSVQLLYAFKPAGDGPDGRFQAS</sequence>
<proteinExistence type="predicted"/>
<accession>A0A8H4RH39</accession>
<dbReference type="Proteomes" id="UP000566819">
    <property type="component" value="Unassembled WGS sequence"/>
</dbReference>